<dbReference type="EMBL" id="VSWC01000040">
    <property type="protein sequence ID" value="KAA1105616.1"/>
    <property type="molecule type" value="Genomic_DNA"/>
</dbReference>
<keyword evidence="2" id="KW-1185">Reference proteome</keyword>
<protein>
    <submittedName>
        <fullName evidence="1">Uncharacterized protein</fullName>
    </submittedName>
</protein>
<gene>
    <name evidence="1" type="ORF">PGT21_013433</name>
</gene>
<sequence length="114" mass="12584">MGLAAQTFCPQPANFSCWRLMISHFTSSIRPVAREVIRVTSFIENHNWEQSCISISVDSRTATCRIVVTDRVVNIGHSSIGNFASLSNPIERAGTTVQSVSAIVTIKLSLDREF</sequence>
<organism evidence="1 2">
    <name type="scientific">Puccinia graminis f. sp. tritici</name>
    <dbReference type="NCBI Taxonomy" id="56615"/>
    <lineage>
        <taxon>Eukaryota</taxon>
        <taxon>Fungi</taxon>
        <taxon>Dikarya</taxon>
        <taxon>Basidiomycota</taxon>
        <taxon>Pucciniomycotina</taxon>
        <taxon>Pucciniomycetes</taxon>
        <taxon>Pucciniales</taxon>
        <taxon>Pucciniaceae</taxon>
        <taxon>Puccinia</taxon>
    </lineage>
</organism>
<dbReference type="Proteomes" id="UP000324748">
    <property type="component" value="Unassembled WGS sequence"/>
</dbReference>
<name>A0A5B0PXK2_PUCGR</name>
<evidence type="ECO:0000313" key="1">
    <source>
        <dbReference type="EMBL" id="KAA1105616.1"/>
    </source>
</evidence>
<dbReference type="AlphaFoldDB" id="A0A5B0PXK2"/>
<comment type="caution">
    <text evidence="1">The sequence shown here is derived from an EMBL/GenBank/DDBJ whole genome shotgun (WGS) entry which is preliminary data.</text>
</comment>
<reference evidence="1 2" key="1">
    <citation type="submission" date="2019-05" db="EMBL/GenBank/DDBJ databases">
        <title>Emergence of the Ug99 lineage of the wheat stem rust pathogen through somatic hybridization.</title>
        <authorList>
            <person name="Li F."/>
            <person name="Upadhyaya N.M."/>
            <person name="Sperschneider J."/>
            <person name="Matny O."/>
            <person name="Nguyen-Phuc H."/>
            <person name="Mago R."/>
            <person name="Raley C."/>
            <person name="Miller M.E."/>
            <person name="Silverstein K.A.T."/>
            <person name="Henningsen E."/>
            <person name="Hirsch C.D."/>
            <person name="Visser B."/>
            <person name="Pretorius Z.A."/>
            <person name="Steffenson B.J."/>
            <person name="Schwessinger B."/>
            <person name="Dodds P.N."/>
            <person name="Figueroa M."/>
        </authorList>
    </citation>
    <scope>NUCLEOTIDE SEQUENCE [LARGE SCALE GENOMIC DNA]</scope>
    <source>
        <strain evidence="1">21-0</strain>
    </source>
</reference>
<evidence type="ECO:0000313" key="2">
    <source>
        <dbReference type="Proteomes" id="UP000324748"/>
    </source>
</evidence>
<proteinExistence type="predicted"/>
<accession>A0A5B0PXK2</accession>